<sequence length="153" mass="16539">MTLPPEQSEALPTAQLDVEALVGLLERAVQEEDDIRYYSGTSSKHRPAYEAFAKASMRALPTLLAHIAGEDARVAAAVAGERERAALICEQYSEVNMEICGDSVLLDPILHGGEWSSENVKRSEDCQIKGTIHSAHHCAARNLAAAIRETPSA</sequence>
<dbReference type="RefSeq" id="WP_189675050.1">
    <property type="nucleotide sequence ID" value="NZ_BNAQ01000001.1"/>
</dbReference>
<evidence type="ECO:0000313" key="2">
    <source>
        <dbReference type="Proteomes" id="UP000652430"/>
    </source>
</evidence>
<dbReference type="Proteomes" id="UP000652430">
    <property type="component" value="Unassembled WGS sequence"/>
</dbReference>
<protein>
    <recommendedName>
        <fullName evidence="3">DUF2383 domain-containing protein</fullName>
    </recommendedName>
</protein>
<evidence type="ECO:0000313" key="1">
    <source>
        <dbReference type="EMBL" id="GHH09465.1"/>
    </source>
</evidence>
<dbReference type="EMBL" id="BNAQ01000001">
    <property type="protein sequence ID" value="GHH09465.1"/>
    <property type="molecule type" value="Genomic_DNA"/>
</dbReference>
<keyword evidence="2" id="KW-1185">Reference proteome</keyword>
<evidence type="ECO:0008006" key="3">
    <source>
        <dbReference type="Google" id="ProtNLM"/>
    </source>
</evidence>
<accession>A0ABQ3L9E4</accession>
<organism evidence="1 2">
    <name type="scientific">Sphingomonas glacialis</name>
    <dbReference type="NCBI Taxonomy" id="658225"/>
    <lineage>
        <taxon>Bacteria</taxon>
        <taxon>Pseudomonadati</taxon>
        <taxon>Pseudomonadota</taxon>
        <taxon>Alphaproteobacteria</taxon>
        <taxon>Sphingomonadales</taxon>
        <taxon>Sphingomonadaceae</taxon>
        <taxon>Sphingomonas</taxon>
    </lineage>
</organism>
<name>A0ABQ3L9E4_9SPHN</name>
<gene>
    <name evidence="1" type="ORF">GCM10008023_06180</name>
</gene>
<proteinExistence type="predicted"/>
<reference evidence="2" key="1">
    <citation type="journal article" date="2019" name="Int. J. Syst. Evol. Microbiol.">
        <title>The Global Catalogue of Microorganisms (GCM) 10K type strain sequencing project: providing services to taxonomists for standard genome sequencing and annotation.</title>
        <authorList>
            <consortium name="The Broad Institute Genomics Platform"/>
            <consortium name="The Broad Institute Genome Sequencing Center for Infectious Disease"/>
            <person name="Wu L."/>
            <person name="Ma J."/>
        </authorList>
    </citation>
    <scope>NUCLEOTIDE SEQUENCE [LARGE SCALE GENOMIC DNA]</scope>
    <source>
        <strain evidence="2">CGMCC 1.8957</strain>
    </source>
</reference>
<comment type="caution">
    <text evidence="1">The sequence shown here is derived from an EMBL/GenBank/DDBJ whole genome shotgun (WGS) entry which is preliminary data.</text>
</comment>